<organism evidence="6 7">
    <name type="scientific">Paenibacillus mucilaginosus 3016</name>
    <dbReference type="NCBI Taxonomy" id="1116391"/>
    <lineage>
        <taxon>Bacteria</taxon>
        <taxon>Bacillati</taxon>
        <taxon>Bacillota</taxon>
        <taxon>Bacilli</taxon>
        <taxon>Bacillales</taxon>
        <taxon>Paenibacillaceae</taxon>
        <taxon>Paenibacillus</taxon>
    </lineage>
</organism>
<dbReference type="InterPro" id="IPR018060">
    <property type="entry name" value="HTH_AraC"/>
</dbReference>
<dbReference type="SMART" id="SM00342">
    <property type="entry name" value="HTH_ARAC"/>
    <property type="match status" value="1"/>
</dbReference>
<dbReference type="HOGENOM" id="CLU_019175_1_1_9"/>
<dbReference type="Gene3D" id="1.10.10.60">
    <property type="entry name" value="Homeodomain-like"/>
    <property type="match status" value="2"/>
</dbReference>
<gene>
    <name evidence="6" type="ORF">PM3016_5926</name>
</gene>
<dbReference type="Gene3D" id="3.30.450.20">
    <property type="entry name" value="PAS domain"/>
    <property type="match status" value="1"/>
</dbReference>
<dbReference type="Proteomes" id="UP000007523">
    <property type="component" value="Chromosome"/>
</dbReference>
<dbReference type="PANTHER" id="PTHR43280:SF28">
    <property type="entry name" value="HTH-TYPE TRANSCRIPTIONAL ACTIVATOR RHAS"/>
    <property type="match status" value="1"/>
</dbReference>
<reference evidence="6 7" key="1">
    <citation type="journal article" date="2012" name="J. Bacteriol.">
        <title>Complete Genome Sequence of Paenibacillus mucilaginosus 3016, a Bacterium Functional as Microbial Fertilizer.</title>
        <authorList>
            <person name="Ma M."/>
            <person name="Wang Z."/>
            <person name="Li L."/>
            <person name="Jiang X."/>
            <person name="Guan D."/>
            <person name="Cao F."/>
            <person name="Chen H."/>
            <person name="Wang X."/>
            <person name="Shen D."/>
            <person name="Du B."/>
            <person name="Li J."/>
        </authorList>
    </citation>
    <scope>NUCLEOTIDE SEQUENCE [LARGE SCALE GENOMIC DNA]</scope>
    <source>
        <strain evidence="6 7">3016</strain>
    </source>
</reference>
<keyword evidence="2" id="KW-0238">DNA-binding</keyword>
<feature type="transmembrane region" description="Helical" evidence="4">
    <location>
        <begin position="12"/>
        <end position="37"/>
    </location>
</feature>
<keyword evidence="3" id="KW-0804">Transcription</keyword>
<evidence type="ECO:0000256" key="1">
    <source>
        <dbReference type="ARBA" id="ARBA00023015"/>
    </source>
</evidence>
<feature type="transmembrane region" description="Helical" evidence="4">
    <location>
        <begin position="315"/>
        <end position="339"/>
    </location>
</feature>
<dbReference type="RefSeq" id="WP_014371885.1">
    <property type="nucleotide sequence ID" value="NC_016935.1"/>
</dbReference>
<keyword evidence="1" id="KW-0805">Transcription regulation</keyword>
<evidence type="ECO:0000256" key="2">
    <source>
        <dbReference type="ARBA" id="ARBA00023125"/>
    </source>
</evidence>
<evidence type="ECO:0000256" key="4">
    <source>
        <dbReference type="SAM" id="Phobius"/>
    </source>
</evidence>
<accession>H6NPH5</accession>
<dbReference type="GO" id="GO:0003700">
    <property type="term" value="F:DNA-binding transcription factor activity"/>
    <property type="evidence" value="ECO:0007669"/>
    <property type="project" value="InterPro"/>
</dbReference>
<feature type="domain" description="HTH araC/xylS-type" evidence="5">
    <location>
        <begin position="674"/>
        <end position="772"/>
    </location>
</feature>
<dbReference type="PANTHER" id="PTHR43280">
    <property type="entry name" value="ARAC-FAMILY TRANSCRIPTIONAL REGULATOR"/>
    <property type="match status" value="1"/>
</dbReference>
<dbReference type="SUPFAM" id="SSF46689">
    <property type="entry name" value="Homeodomain-like"/>
    <property type="match status" value="2"/>
</dbReference>
<evidence type="ECO:0000313" key="7">
    <source>
        <dbReference type="Proteomes" id="UP000007523"/>
    </source>
</evidence>
<evidence type="ECO:0000313" key="6">
    <source>
        <dbReference type="EMBL" id="AFC32587.1"/>
    </source>
</evidence>
<dbReference type="Pfam" id="PF12833">
    <property type="entry name" value="HTH_18"/>
    <property type="match status" value="1"/>
</dbReference>
<dbReference type="PROSITE" id="PS01124">
    <property type="entry name" value="HTH_ARAC_FAMILY_2"/>
    <property type="match status" value="1"/>
</dbReference>
<keyword evidence="4" id="KW-0472">Membrane</keyword>
<dbReference type="InterPro" id="IPR009057">
    <property type="entry name" value="Homeodomain-like_sf"/>
</dbReference>
<protein>
    <recommendedName>
        <fullName evidence="5">HTH araC/xylS-type domain-containing protein</fullName>
    </recommendedName>
</protein>
<evidence type="ECO:0000259" key="5">
    <source>
        <dbReference type="PROSITE" id="PS01124"/>
    </source>
</evidence>
<sequence length="787" mass="88710">MIAMRKRNTVFANLAISYLTIVIVVVLLLCSIFYLVVPYNYNEEIRSRNGIMLKNAAQTMESAVLERVHKIYLDITLKKTTSVDIAPKGSFQGQNSTILDIQDHLKQEVITNSDLVQAIHLYYPKSGVMISSLYGLKTRVDADSEAFRSMDWIERMRTSGSGSLWTGPRMVPKDIHASASASNGMQPLMTYARSYPFHSMGEASDLMIGMDIKESAFSGILRQMMPADYPNTYLIDEQGIVISAADKTMLGRRAGETDSIKSMLASQAEAQSFTETIGDTPYVVSHHKLPSSPWKIYNVIQENSFYQKSLVLQKVILYICLFAIFIGAVLSGVFTVISYSPIKRLMGKVKGLFEHPSETRHNEYVLIDTAIHKLSTKVSTLEETLQANQPVIKHNVVMNVLRNGYLPDELEDQLLSLNFSMDYSGYCCMVIDPVSKGFKELGSKANRYAVYKLINQLEAAGMEEARLIAEELPDHKIVVIVCAHHPDDALLESVSGQILSDVEAHFGLQFKIAWGLWVEEWSQVCQSFAAAQTLIKYGFFFPEASILRELSLLNREHSHLEIPQSALLKFKEKLQARSLNDVTAATDHLLEELMEGMYAADYGQFVLRNLVSMYADFLKTARVKQPGPLQIDLYRQYPSLYDIHSFREWLLSSIAECYELMEKRSDERAKDSIEAVKQYVISHLSEDLSLDAAAAEVFLSAKYLSRIFKEETGMGYTEFVTQKRMERALELMQNSSLTVEQVAGAVGYGTPAYFIKKFKEIHGCTPKTYVRSLVNTGSHSFDERSCL</sequence>
<name>H6NPH5_9BACL</name>
<dbReference type="STRING" id="1116391.PM3016_5926"/>
<dbReference type="KEGG" id="pmq:PM3016_5926"/>
<keyword evidence="7" id="KW-1185">Reference proteome</keyword>
<keyword evidence="4" id="KW-1133">Transmembrane helix</keyword>
<dbReference type="GO" id="GO:0043565">
    <property type="term" value="F:sequence-specific DNA binding"/>
    <property type="evidence" value="ECO:0007669"/>
    <property type="project" value="InterPro"/>
</dbReference>
<dbReference type="AlphaFoldDB" id="H6NPH5"/>
<keyword evidence="4" id="KW-0812">Transmembrane</keyword>
<proteinExistence type="predicted"/>
<dbReference type="EMBL" id="CP003235">
    <property type="protein sequence ID" value="AFC32587.1"/>
    <property type="molecule type" value="Genomic_DNA"/>
</dbReference>
<evidence type="ECO:0000256" key="3">
    <source>
        <dbReference type="ARBA" id="ARBA00023163"/>
    </source>
</evidence>